<evidence type="ECO:0000256" key="3">
    <source>
        <dbReference type="ARBA" id="ARBA00022729"/>
    </source>
</evidence>
<dbReference type="InterPro" id="IPR051470">
    <property type="entry name" value="Thiol:disulfide_interchange"/>
</dbReference>
<dbReference type="CDD" id="cd03020">
    <property type="entry name" value="DsbA_DsbC_DsbG"/>
    <property type="match status" value="1"/>
</dbReference>
<evidence type="ECO:0000256" key="2">
    <source>
        <dbReference type="ARBA" id="ARBA00009813"/>
    </source>
</evidence>
<dbReference type="OrthoDB" id="12976at2"/>
<evidence type="ECO:0000313" key="11">
    <source>
        <dbReference type="Proteomes" id="UP000252086"/>
    </source>
</evidence>
<comment type="caution">
    <text evidence="10">The sequence shown here is derived from an EMBL/GenBank/DDBJ whole genome shotgun (WGS) entry which is preliminary data.</text>
</comment>
<proteinExistence type="inferred from homology"/>
<dbReference type="AlphaFoldDB" id="A0A366CUK1"/>
<dbReference type="RefSeq" id="WP_113875397.1">
    <property type="nucleotide sequence ID" value="NZ_QNRF01000009.1"/>
</dbReference>
<keyword evidence="5" id="KW-1015">Disulfide bond</keyword>
<dbReference type="InterPro" id="IPR009094">
    <property type="entry name" value="DiS-bond_isomerase_DsbC/G_N_sf"/>
</dbReference>
<dbReference type="SUPFAM" id="SSF54423">
    <property type="entry name" value="DsbC/DsbG N-terminal domain-like"/>
    <property type="match status" value="1"/>
</dbReference>
<feature type="signal peptide" evidence="7">
    <location>
        <begin position="1"/>
        <end position="26"/>
    </location>
</feature>
<dbReference type="PANTHER" id="PTHR35272">
    <property type="entry name" value="THIOL:DISULFIDE INTERCHANGE PROTEIN DSBC-RELATED"/>
    <property type="match status" value="1"/>
</dbReference>
<keyword evidence="11" id="KW-1185">Reference proteome</keyword>
<protein>
    <recommendedName>
        <fullName evidence="7">Thiol:disulfide interchange protein</fullName>
    </recommendedName>
</protein>
<organism evidence="10 11">
    <name type="scientific">Marinomonas aquiplantarum</name>
    <dbReference type="NCBI Taxonomy" id="491951"/>
    <lineage>
        <taxon>Bacteria</taxon>
        <taxon>Pseudomonadati</taxon>
        <taxon>Pseudomonadota</taxon>
        <taxon>Gammaproteobacteria</taxon>
        <taxon>Oceanospirillales</taxon>
        <taxon>Oceanospirillaceae</taxon>
        <taxon>Marinomonas</taxon>
    </lineage>
</organism>
<dbReference type="Gene3D" id="3.40.30.10">
    <property type="entry name" value="Glutaredoxin"/>
    <property type="match status" value="1"/>
</dbReference>
<keyword evidence="4 7" id="KW-0574">Periplasm</keyword>
<dbReference type="SUPFAM" id="SSF52833">
    <property type="entry name" value="Thioredoxin-like"/>
    <property type="match status" value="1"/>
</dbReference>
<evidence type="ECO:0000256" key="6">
    <source>
        <dbReference type="ARBA" id="ARBA00023284"/>
    </source>
</evidence>
<dbReference type="Pfam" id="PF10411">
    <property type="entry name" value="DsbC_N"/>
    <property type="match status" value="1"/>
</dbReference>
<dbReference type="Proteomes" id="UP000252086">
    <property type="component" value="Unassembled WGS sequence"/>
</dbReference>
<evidence type="ECO:0000256" key="7">
    <source>
        <dbReference type="RuleBase" id="RU364038"/>
    </source>
</evidence>
<evidence type="ECO:0000256" key="1">
    <source>
        <dbReference type="ARBA" id="ARBA00004418"/>
    </source>
</evidence>
<sequence>MKHTFSFLVRAFCIAGLMLPFSSTFADQDQVRQSLQTALPQYTIGSIEWHEPAGMYSAEVEGGPTLYVTKNAQYFIVGDLYRIDADGLVNETEQAKRARVESLPESDMVVFKAENEKTHITVFTDVDCGYCRMLHNDVPSLNEMGITVRYLAYPRAGIGSFSYRKMVSIWCSDDPKKWMTEAKTGADVPENKCVNPVADQYQLGNELGVRGTPTIISKDGVFLPGYLPPKELASKLGL</sequence>
<evidence type="ECO:0000313" key="10">
    <source>
        <dbReference type="EMBL" id="RBO79990.1"/>
    </source>
</evidence>
<feature type="domain" description="Thioredoxin-like fold" evidence="9">
    <location>
        <begin position="113"/>
        <end position="235"/>
    </location>
</feature>
<dbReference type="InterPro" id="IPR036249">
    <property type="entry name" value="Thioredoxin-like_sf"/>
</dbReference>
<evidence type="ECO:0000256" key="4">
    <source>
        <dbReference type="ARBA" id="ARBA00022764"/>
    </source>
</evidence>
<accession>A0A366CUK1</accession>
<comment type="similarity">
    <text evidence="2 7">Belongs to the thioredoxin family. DsbC subfamily.</text>
</comment>
<evidence type="ECO:0000259" key="8">
    <source>
        <dbReference type="Pfam" id="PF10411"/>
    </source>
</evidence>
<dbReference type="InterPro" id="IPR033954">
    <property type="entry name" value="DiS-bond_Isoase_DsbC/G"/>
</dbReference>
<comment type="subcellular location">
    <subcellularLocation>
        <location evidence="1 7">Periplasm</location>
    </subcellularLocation>
</comment>
<feature type="domain" description="Disulphide bond isomerase DsbC/G N-terminal" evidence="8">
    <location>
        <begin position="23"/>
        <end position="87"/>
    </location>
</feature>
<keyword evidence="3 7" id="KW-0732">Signal</keyword>
<evidence type="ECO:0000256" key="5">
    <source>
        <dbReference type="ARBA" id="ARBA00023157"/>
    </source>
</evidence>
<dbReference type="InterPro" id="IPR018950">
    <property type="entry name" value="DiS-bond_isomerase_DsbC/G_N"/>
</dbReference>
<dbReference type="Gene3D" id="3.10.450.70">
    <property type="entry name" value="Disulphide bond isomerase, DsbC/G, N-terminal"/>
    <property type="match status" value="1"/>
</dbReference>
<dbReference type="Pfam" id="PF13098">
    <property type="entry name" value="Thioredoxin_2"/>
    <property type="match status" value="1"/>
</dbReference>
<keyword evidence="6 7" id="KW-0676">Redox-active center</keyword>
<evidence type="ECO:0000259" key="9">
    <source>
        <dbReference type="Pfam" id="PF13098"/>
    </source>
</evidence>
<gene>
    <name evidence="10" type="ORF">DFP76_10932</name>
</gene>
<dbReference type="PANTHER" id="PTHR35272:SF3">
    <property type="entry name" value="THIOL:DISULFIDE INTERCHANGE PROTEIN DSBC"/>
    <property type="match status" value="1"/>
</dbReference>
<comment type="function">
    <text evidence="7">Required for disulfide bond formation in some periplasmic proteins. Acts by transferring its disulfide bond to other proteins and is reduced in the process.</text>
</comment>
<dbReference type="EMBL" id="QNRF01000009">
    <property type="protein sequence ID" value="RBO79990.1"/>
    <property type="molecule type" value="Genomic_DNA"/>
</dbReference>
<reference evidence="10 11" key="1">
    <citation type="submission" date="2018-06" db="EMBL/GenBank/DDBJ databases">
        <title>Genomic Encyclopedia of Type Strains, Phase III (KMG-III): the genomes of soil and plant-associated and newly described type strains.</title>
        <authorList>
            <person name="Whitman W."/>
        </authorList>
    </citation>
    <scope>NUCLEOTIDE SEQUENCE [LARGE SCALE GENOMIC DNA]</scope>
    <source>
        <strain evidence="10 11">CECT 7732</strain>
    </source>
</reference>
<feature type="chain" id="PRO_5016482719" description="Thiol:disulfide interchange protein" evidence="7">
    <location>
        <begin position="27"/>
        <end position="238"/>
    </location>
</feature>
<name>A0A366CUK1_9GAMM</name>
<dbReference type="GO" id="GO:0042597">
    <property type="term" value="C:periplasmic space"/>
    <property type="evidence" value="ECO:0007669"/>
    <property type="project" value="UniProtKB-SubCell"/>
</dbReference>
<dbReference type="InterPro" id="IPR012336">
    <property type="entry name" value="Thioredoxin-like_fold"/>
</dbReference>